<gene>
    <name evidence="1" type="ORF">ECRASSUSDP1_LOCUS14826</name>
</gene>
<comment type="caution">
    <text evidence="1">The sequence shown here is derived from an EMBL/GenBank/DDBJ whole genome shotgun (WGS) entry which is preliminary data.</text>
</comment>
<name>A0AAD1XJ14_EUPCR</name>
<sequence>MLFLCQFLSIILIDFIHRVEKYLEIRFISLSKSPKVILLCSSYLALAFLLPYSQCPFLNTTRVTNWFILSILPSIKYTVFLN</sequence>
<proteinExistence type="predicted"/>
<organism evidence="1 2">
    <name type="scientific">Euplotes crassus</name>
    <dbReference type="NCBI Taxonomy" id="5936"/>
    <lineage>
        <taxon>Eukaryota</taxon>
        <taxon>Sar</taxon>
        <taxon>Alveolata</taxon>
        <taxon>Ciliophora</taxon>
        <taxon>Intramacronucleata</taxon>
        <taxon>Spirotrichea</taxon>
        <taxon>Hypotrichia</taxon>
        <taxon>Euplotida</taxon>
        <taxon>Euplotidae</taxon>
        <taxon>Moneuplotes</taxon>
    </lineage>
</organism>
<protein>
    <submittedName>
        <fullName evidence="1">Uncharacterized protein</fullName>
    </submittedName>
</protein>
<dbReference type="Proteomes" id="UP001295684">
    <property type="component" value="Unassembled WGS sequence"/>
</dbReference>
<accession>A0AAD1XJ14</accession>
<reference evidence="1" key="1">
    <citation type="submission" date="2023-07" db="EMBL/GenBank/DDBJ databases">
        <authorList>
            <consortium name="AG Swart"/>
            <person name="Singh M."/>
            <person name="Singh A."/>
            <person name="Seah K."/>
            <person name="Emmerich C."/>
        </authorList>
    </citation>
    <scope>NUCLEOTIDE SEQUENCE</scope>
    <source>
        <strain evidence="1">DP1</strain>
    </source>
</reference>
<evidence type="ECO:0000313" key="2">
    <source>
        <dbReference type="Proteomes" id="UP001295684"/>
    </source>
</evidence>
<dbReference type="EMBL" id="CAMPGE010014830">
    <property type="protein sequence ID" value="CAI2373480.1"/>
    <property type="molecule type" value="Genomic_DNA"/>
</dbReference>
<evidence type="ECO:0000313" key="1">
    <source>
        <dbReference type="EMBL" id="CAI2373480.1"/>
    </source>
</evidence>
<dbReference type="AlphaFoldDB" id="A0AAD1XJ14"/>
<keyword evidence="2" id="KW-1185">Reference proteome</keyword>